<evidence type="ECO:0000259" key="1">
    <source>
        <dbReference type="Pfam" id="PF08845"/>
    </source>
</evidence>
<dbReference type="Pfam" id="PF08845">
    <property type="entry name" value="SymE_toxin"/>
    <property type="match status" value="1"/>
</dbReference>
<reference evidence="2" key="1">
    <citation type="submission" date="2021-07" db="EMBL/GenBank/DDBJ databases">
        <title>Characterization of Emerging Pathogens Carrying KPC-2 Gene in IncP-6 Plasmids Isolated from Urban Sewage in Argentina.</title>
        <authorList>
            <person name="Ghiglione B."/>
            <person name="Haim M.S."/>
            <person name="Dropa M."/>
        </authorList>
    </citation>
    <scope>NUCLEOTIDE SEQUENCE</scope>
    <source>
        <strain evidence="2">WW-19C</strain>
    </source>
</reference>
<dbReference type="GO" id="GO:0016070">
    <property type="term" value="P:RNA metabolic process"/>
    <property type="evidence" value="ECO:0007669"/>
    <property type="project" value="InterPro"/>
</dbReference>
<dbReference type="AlphaFoldDB" id="A0AAQ0EVK4"/>
<accession>A0AAQ0EVK4</accession>
<proteinExistence type="predicted"/>
<dbReference type="GO" id="GO:0003723">
    <property type="term" value="F:RNA binding"/>
    <property type="evidence" value="ECO:0007669"/>
    <property type="project" value="InterPro"/>
</dbReference>
<organism evidence="2 3">
    <name type="scientific">Enterobacter asburiae</name>
    <dbReference type="NCBI Taxonomy" id="61645"/>
    <lineage>
        <taxon>Bacteria</taxon>
        <taxon>Pseudomonadati</taxon>
        <taxon>Pseudomonadota</taxon>
        <taxon>Gammaproteobacteria</taxon>
        <taxon>Enterobacterales</taxon>
        <taxon>Enterobacteriaceae</taxon>
        <taxon>Enterobacter</taxon>
        <taxon>Enterobacter cloacae complex</taxon>
    </lineage>
</organism>
<gene>
    <name evidence="2" type="ORF">KZX48_19200</name>
</gene>
<feature type="domain" description="Toxin SymE-like" evidence="1">
    <location>
        <begin position="1"/>
        <end position="32"/>
    </location>
</feature>
<evidence type="ECO:0000313" key="2">
    <source>
        <dbReference type="EMBL" id="QYD29159.1"/>
    </source>
</evidence>
<name>A0AAQ0EVK4_ENTAS</name>
<dbReference type="EMBL" id="CP080107">
    <property type="protein sequence ID" value="QYD29159.1"/>
    <property type="molecule type" value="Genomic_DNA"/>
</dbReference>
<dbReference type="Proteomes" id="UP000826990">
    <property type="component" value="Chromosome"/>
</dbReference>
<dbReference type="RefSeq" id="WP_176690134.1">
    <property type="nucleotide sequence ID" value="NZ_CABMNW010000080.1"/>
</dbReference>
<dbReference type="GO" id="GO:0005737">
    <property type="term" value="C:cytoplasm"/>
    <property type="evidence" value="ECO:0007669"/>
    <property type="project" value="InterPro"/>
</dbReference>
<sequence length="35" mass="3890">MRLNDNWLVEAGFSTDMPVTVSVEQGRLVIKPTKG</sequence>
<dbReference type="InterPro" id="IPR014944">
    <property type="entry name" value="Toxin_SymE-like"/>
</dbReference>
<evidence type="ECO:0000313" key="3">
    <source>
        <dbReference type="Proteomes" id="UP000826990"/>
    </source>
</evidence>
<protein>
    <submittedName>
        <fullName evidence="2">Type I toxin-antitoxin system SymE family toxin</fullName>
    </submittedName>
</protein>
<dbReference type="GO" id="GO:0016788">
    <property type="term" value="F:hydrolase activity, acting on ester bonds"/>
    <property type="evidence" value="ECO:0007669"/>
    <property type="project" value="InterPro"/>
</dbReference>